<dbReference type="Proteomes" id="UP000215148">
    <property type="component" value="Chromosome 1"/>
</dbReference>
<dbReference type="Pfam" id="PF13698">
    <property type="entry name" value="DUF4156"/>
    <property type="match status" value="1"/>
</dbReference>
<gene>
    <name evidence="2" type="ORF">CCZ37_09335</name>
</gene>
<evidence type="ECO:0008006" key="4">
    <source>
        <dbReference type="Google" id="ProtNLM"/>
    </source>
</evidence>
<dbReference type="KEGG" id="vqi:CCZ37_09335"/>
<evidence type="ECO:0000256" key="1">
    <source>
        <dbReference type="SAM" id="SignalP"/>
    </source>
</evidence>
<proteinExistence type="predicted"/>
<keyword evidence="3" id="KW-1185">Reference proteome</keyword>
<reference evidence="2 3" key="1">
    <citation type="submission" date="2017-08" db="EMBL/GenBank/DDBJ databases">
        <title>The Vibrio qinghaiensis sp.-Q67 is a luminous bacteria isolated firstly from Qinghai lake, Qinghai province, China, which has been proved to be very sensitive to detect environmental and food pollutants. Therefore, complete genome analysis of V. qinghaiensis sp.-Q67 highlights the potential application of this strain on detection of hazards in the contaminated environments.</title>
        <authorList>
            <person name="Gong L."/>
        </authorList>
    </citation>
    <scope>NUCLEOTIDE SEQUENCE [LARGE SCALE GENOMIC DNA]</scope>
    <source>
        <strain evidence="2 3">Q67</strain>
    </source>
</reference>
<feature type="chain" id="PRO_5013393284" description="DUF4156 domain-containing protein" evidence="1">
    <location>
        <begin position="22"/>
        <end position="117"/>
    </location>
</feature>
<dbReference type="InterPro" id="IPR025294">
    <property type="entry name" value="DUF4156"/>
</dbReference>
<dbReference type="RefSeq" id="WP_094500377.1">
    <property type="nucleotide sequence ID" value="NZ_CAWNHI010000001.1"/>
</dbReference>
<dbReference type="AlphaFoldDB" id="A0A223MZ06"/>
<name>A0A223MZ06_9VIBR</name>
<dbReference type="EMBL" id="CP022741">
    <property type="protein sequence ID" value="ASU22788.1"/>
    <property type="molecule type" value="Genomic_DNA"/>
</dbReference>
<dbReference type="PROSITE" id="PS51257">
    <property type="entry name" value="PROKAR_LIPOPROTEIN"/>
    <property type="match status" value="1"/>
</dbReference>
<protein>
    <recommendedName>
        <fullName evidence="4">DUF4156 domain-containing protein</fullName>
    </recommendedName>
</protein>
<feature type="signal peptide" evidence="1">
    <location>
        <begin position="1"/>
        <end position="21"/>
    </location>
</feature>
<sequence length="117" mass="12942">MKRLSILLLAALMIGCSSSHSPLPNDADRIQIRTDAGFDADQCNWLGDVTGSEGYWFSSWLIPNDKLIRRAVNELKTHAHQLGGDTVTLDYSNYFKTSVTILGTVYCCSCDINVKTP</sequence>
<accession>A0A223MZ06</accession>
<evidence type="ECO:0000313" key="3">
    <source>
        <dbReference type="Proteomes" id="UP000215148"/>
    </source>
</evidence>
<organism evidence="2 3">
    <name type="scientific">Vibrio qinghaiensis</name>
    <dbReference type="NCBI Taxonomy" id="2025808"/>
    <lineage>
        <taxon>Bacteria</taxon>
        <taxon>Pseudomonadati</taxon>
        <taxon>Pseudomonadota</taxon>
        <taxon>Gammaproteobacteria</taxon>
        <taxon>Vibrionales</taxon>
        <taxon>Vibrionaceae</taxon>
        <taxon>Vibrio</taxon>
    </lineage>
</organism>
<keyword evidence="1" id="KW-0732">Signal</keyword>
<evidence type="ECO:0000313" key="2">
    <source>
        <dbReference type="EMBL" id="ASU22788.1"/>
    </source>
</evidence>